<dbReference type="GO" id="GO:0000977">
    <property type="term" value="F:RNA polymerase II transcription regulatory region sequence-specific DNA binding"/>
    <property type="evidence" value="ECO:0007669"/>
    <property type="project" value="TreeGrafter"/>
</dbReference>
<dbReference type="AlphaFoldDB" id="A0A0N4UCH9"/>
<dbReference type="PANTHER" id="PTHR12548">
    <property type="entry name" value="TRANSCRIPTION FACTOR DP"/>
    <property type="match status" value="1"/>
</dbReference>
<reference evidence="13 15" key="2">
    <citation type="submission" date="2018-11" db="EMBL/GenBank/DDBJ databases">
        <authorList>
            <consortium name="Pathogen Informatics"/>
        </authorList>
    </citation>
    <scope>NUCLEOTIDE SEQUENCE [LARGE SCALE GENOMIC DNA]</scope>
</reference>
<dbReference type="OrthoDB" id="552115at2759"/>
<feature type="domain" description="E2F/DP family winged-helix DNA-binding" evidence="12">
    <location>
        <begin position="73"/>
        <end position="152"/>
    </location>
</feature>
<protein>
    <submittedName>
        <fullName evidence="16">E2F_TDP domain-containing protein</fullName>
    </submittedName>
</protein>
<evidence type="ECO:0000256" key="9">
    <source>
        <dbReference type="SAM" id="MobiDB-lite"/>
    </source>
</evidence>
<feature type="region of interest" description="Disordered" evidence="9">
    <location>
        <begin position="1"/>
        <end position="21"/>
    </location>
</feature>
<evidence type="ECO:0000256" key="10">
    <source>
        <dbReference type="SAM" id="Phobius"/>
    </source>
</evidence>
<name>A0A0N4UCH9_DRAME</name>
<evidence type="ECO:0000313" key="13">
    <source>
        <dbReference type="EMBL" id="VDN58801.1"/>
    </source>
</evidence>
<evidence type="ECO:0000313" key="14">
    <source>
        <dbReference type="Proteomes" id="UP000038040"/>
    </source>
</evidence>
<dbReference type="SUPFAM" id="SSF46785">
    <property type="entry name" value="Winged helix' DNA-binding domain"/>
    <property type="match status" value="1"/>
</dbReference>
<keyword evidence="6 7" id="KW-0539">Nucleus</keyword>
<dbReference type="GO" id="GO:0051726">
    <property type="term" value="P:regulation of cell cycle"/>
    <property type="evidence" value="ECO:0007669"/>
    <property type="project" value="InterPro"/>
</dbReference>
<dbReference type="PANTHER" id="PTHR12548:SF9">
    <property type="entry name" value="TRANSCRIPTION FACTOR DP"/>
    <property type="match status" value="1"/>
</dbReference>
<feature type="transmembrane region" description="Helical" evidence="10">
    <location>
        <begin position="300"/>
        <end position="322"/>
    </location>
</feature>
<keyword evidence="15" id="KW-1185">Reference proteome</keyword>
<keyword evidence="10" id="KW-0812">Transmembrane</keyword>
<evidence type="ECO:0000256" key="2">
    <source>
        <dbReference type="ARBA" id="ARBA00010940"/>
    </source>
</evidence>
<dbReference type="GO" id="GO:0005634">
    <property type="term" value="C:nucleus"/>
    <property type="evidence" value="ECO:0007669"/>
    <property type="project" value="UniProtKB-SubCell"/>
</dbReference>
<evidence type="ECO:0000256" key="6">
    <source>
        <dbReference type="ARBA" id="ARBA00023242"/>
    </source>
</evidence>
<gene>
    <name evidence="13" type="ORF">DME_LOCUS8774</name>
</gene>
<keyword evidence="8" id="KW-0175">Coiled coil</keyword>
<keyword evidence="3 7" id="KW-0805">Transcription regulation</keyword>
<evidence type="ECO:0000256" key="1">
    <source>
        <dbReference type="ARBA" id="ARBA00004123"/>
    </source>
</evidence>
<dbReference type="Proteomes" id="UP000038040">
    <property type="component" value="Unplaced"/>
</dbReference>
<sequence length="409" mass="46836">MAVARRTMVQPPASALPPLPASLGNTNTSLQRFSAASRIGAAGSSSHSDIKRPYPSEFGNGPIISRKTARPVEKSKGLRHFSHKVCEKVQLKGRTNYSEVSILIAIRKFFQIFSFKQQQDMKNIRRRVYDALNVFMAMNIIEKEKKEIRWVGLPTSSVQECTKLKEERIQLQNSIREKTAQLQDLITQLVAFKCLVERNRENESDSTQQDQATLYLPFVVISTEKKACVECKISNDKSEYSFSFDRLFEIDDDIEVLKRLGMALGLESGKIAPDKRSVFKEILPRAVQEHLDEIFARNSFFFLFLFLIFSIFYLLFFFQLMFSNKWNILQNHIHICLRILNPENFSVNYNIAPVTHYGGNQGHNTIITSQSRSYNEAQPAMVRSSQTQYAVMQRSSAQVPPGTFTMVFL</sequence>
<dbReference type="SUPFAM" id="SSF144074">
    <property type="entry name" value="E2F-DP heterodimerization region"/>
    <property type="match status" value="1"/>
</dbReference>
<keyword evidence="4 7" id="KW-0238">DNA-binding</keyword>
<dbReference type="InterPro" id="IPR003316">
    <property type="entry name" value="E2F_WHTH_DNA-bd_dom"/>
</dbReference>
<dbReference type="STRING" id="318479.A0A0N4UCH9"/>
<evidence type="ECO:0000256" key="4">
    <source>
        <dbReference type="ARBA" id="ARBA00023125"/>
    </source>
</evidence>
<feature type="region of interest" description="Disordered" evidence="9">
    <location>
        <begin position="43"/>
        <end position="63"/>
    </location>
</feature>
<dbReference type="InterPro" id="IPR036390">
    <property type="entry name" value="WH_DNA-bd_sf"/>
</dbReference>
<dbReference type="CDD" id="cd14458">
    <property type="entry name" value="DP_DD"/>
    <property type="match status" value="1"/>
</dbReference>
<dbReference type="Proteomes" id="UP000274756">
    <property type="component" value="Unassembled WGS sequence"/>
</dbReference>
<comment type="similarity">
    <text evidence="2 7">Belongs to the E2F/DP family.</text>
</comment>
<dbReference type="Pfam" id="PF02319">
    <property type="entry name" value="WHD_E2F_TDP"/>
    <property type="match status" value="1"/>
</dbReference>
<dbReference type="Pfam" id="PF08781">
    <property type="entry name" value="DP"/>
    <property type="match status" value="1"/>
</dbReference>
<dbReference type="SMART" id="SM01372">
    <property type="entry name" value="E2F_TDP"/>
    <property type="match status" value="1"/>
</dbReference>
<dbReference type="GO" id="GO:0000981">
    <property type="term" value="F:DNA-binding transcription factor activity, RNA polymerase II-specific"/>
    <property type="evidence" value="ECO:0007669"/>
    <property type="project" value="TreeGrafter"/>
</dbReference>
<keyword evidence="10" id="KW-0472">Membrane</keyword>
<dbReference type="Gene3D" id="1.20.140.80">
    <property type="entry name" value="Transcription factor DP"/>
    <property type="match status" value="1"/>
</dbReference>
<dbReference type="SMART" id="SM01138">
    <property type="entry name" value="DP"/>
    <property type="match status" value="1"/>
</dbReference>
<dbReference type="InterPro" id="IPR014889">
    <property type="entry name" value="Transc_factor_DP_C"/>
</dbReference>
<keyword evidence="5 7" id="KW-0804">Transcription</keyword>
<organism evidence="14 16">
    <name type="scientific">Dracunculus medinensis</name>
    <name type="common">Guinea worm</name>
    <dbReference type="NCBI Taxonomy" id="318479"/>
    <lineage>
        <taxon>Eukaryota</taxon>
        <taxon>Metazoa</taxon>
        <taxon>Ecdysozoa</taxon>
        <taxon>Nematoda</taxon>
        <taxon>Chromadorea</taxon>
        <taxon>Rhabditida</taxon>
        <taxon>Spirurina</taxon>
        <taxon>Dracunculoidea</taxon>
        <taxon>Dracunculidae</taxon>
        <taxon>Dracunculus</taxon>
    </lineage>
</organism>
<feature type="coiled-coil region" evidence="8">
    <location>
        <begin position="161"/>
        <end position="188"/>
    </location>
</feature>
<dbReference type="InterPro" id="IPR037241">
    <property type="entry name" value="E2F-DP_heterodim"/>
</dbReference>
<evidence type="ECO:0000313" key="16">
    <source>
        <dbReference type="WBParaSite" id="DME_0000497501-mRNA-1"/>
    </source>
</evidence>
<accession>A0A0N4UCH9</accession>
<evidence type="ECO:0000256" key="3">
    <source>
        <dbReference type="ARBA" id="ARBA00023015"/>
    </source>
</evidence>
<evidence type="ECO:0000259" key="12">
    <source>
        <dbReference type="SMART" id="SM01372"/>
    </source>
</evidence>
<proteinExistence type="inferred from homology"/>
<dbReference type="InterPro" id="IPR015648">
    <property type="entry name" value="Transcrpt_fac_DP"/>
</dbReference>
<keyword evidence="10" id="KW-1133">Transmembrane helix</keyword>
<feature type="domain" description="Transcription factor DP C-terminal" evidence="11">
    <location>
        <begin position="159"/>
        <end position="298"/>
    </location>
</feature>
<reference evidence="16" key="1">
    <citation type="submission" date="2016-04" db="UniProtKB">
        <authorList>
            <consortium name="WormBaseParasite"/>
        </authorList>
    </citation>
    <scope>IDENTIFICATION</scope>
</reference>
<dbReference type="InterPro" id="IPR038168">
    <property type="entry name" value="TF_DP_C_sf"/>
</dbReference>
<evidence type="ECO:0000313" key="15">
    <source>
        <dbReference type="Proteomes" id="UP000274756"/>
    </source>
</evidence>
<evidence type="ECO:0000256" key="7">
    <source>
        <dbReference type="RuleBase" id="RU003796"/>
    </source>
</evidence>
<evidence type="ECO:0000256" key="5">
    <source>
        <dbReference type="ARBA" id="ARBA00023163"/>
    </source>
</evidence>
<dbReference type="FunFam" id="1.10.10.10:FF:000360">
    <property type="entry name" value="Transcription factor Dp-1, a"/>
    <property type="match status" value="1"/>
</dbReference>
<evidence type="ECO:0000259" key="11">
    <source>
        <dbReference type="SMART" id="SM01138"/>
    </source>
</evidence>
<dbReference type="Gene3D" id="1.10.10.10">
    <property type="entry name" value="Winged helix-like DNA-binding domain superfamily/Winged helix DNA-binding domain"/>
    <property type="match status" value="1"/>
</dbReference>
<dbReference type="GO" id="GO:0005667">
    <property type="term" value="C:transcription regulator complex"/>
    <property type="evidence" value="ECO:0007669"/>
    <property type="project" value="InterPro"/>
</dbReference>
<dbReference type="InterPro" id="IPR036388">
    <property type="entry name" value="WH-like_DNA-bd_sf"/>
</dbReference>
<dbReference type="WBParaSite" id="DME_0000497501-mRNA-1">
    <property type="protein sequence ID" value="DME_0000497501-mRNA-1"/>
    <property type="gene ID" value="DME_0000497501"/>
</dbReference>
<evidence type="ECO:0000256" key="8">
    <source>
        <dbReference type="SAM" id="Coils"/>
    </source>
</evidence>
<comment type="subcellular location">
    <subcellularLocation>
        <location evidence="1 7">Nucleus</location>
    </subcellularLocation>
</comment>
<dbReference type="EMBL" id="UYYG01001172">
    <property type="protein sequence ID" value="VDN58801.1"/>
    <property type="molecule type" value="Genomic_DNA"/>
</dbReference>